<dbReference type="InterPro" id="IPR009679">
    <property type="entry name" value="Phage_186_CII-like"/>
</dbReference>
<dbReference type="RefSeq" id="WP_126400035.1">
    <property type="nucleotide sequence ID" value="NZ_AP018907.1"/>
</dbReference>
<proteinExistence type="predicted"/>
<dbReference type="AlphaFoldDB" id="A0A348G1C0"/>
<evidence type="ECO:0000313" key="2">
    <source>
        <dbReference type="Proteomes" id="UP000266934"/>
    </source>
</evidence>
<dbReference type="Pfam" id="PF06892">
    <property type="entry name" value="Phage_CP76"/>
    <property type="match status" value="1"/>
</dbReference>
<evidence type="ECO:0000313" key="1">
    <source>
        <dbReference type="EMBL" id="BBF93353.1"/>
    </source>
</evidence>
<name>A0A348G1C0_9HYPH</name>
<dbReference type="KEGG" id="blag:BLTE_20380"/>
<gene>
    <name evidence="1" type="ORF">BLTE_20380</name>
</gene>
<dbReference type="EMBL" id="AP018907">
    <property type="protein sequence ID" value="BBF93353.1"/>
    <property type="molecule type" value="Genomic_DNA"/>
</dbReference>
<organism evidence="1 2">
    <name type="scientific">Blastochloris tepida</name>
    <dbReference type="NCBI Taxonomy" id="2233851"/>
    <lineage>
        <taxon>Bacteria</taxon>
        <taxon>Pseudomonadati</taxon>
        <taxon>Pseudomonadota</taxon>
        <taxon>Alphaproteobacteria</taxon>
        <taxon>Hyphomicrobiales</taxon>
        <taxon>Blastochloridaceae</taxon>
        <taxon>Blastochloris</taxon>
    </lineage>
</organism>
<accession>A0A348G1C0</accession>
<protein>
    <submittedName>
        <fullName evidence="1">Uncharacterized protein</fullName>
    </submittedName>
</protein>
<dbReference type="Proteomes" id="UP000266934">
    <property type="component" value="Chromosome"/>
</dbReference>
<reference evidence="1 2" key="1">
    <citation type="submission" date="2018-08" db="EMBL/GenBank/DDBJ databases">
        <title>Complete genome sequencing of Blastochloris tepida GI.</title>
        <authorList>
            <person name="Tsukatani Y."/>
            <person name="Mori H."/>
        </authorList>
    </citation>
    <scope>NUCLEOTIDE SEQUENCE [LARGE SCALE GENOMIC DNA]</scope>
    <source>
        <strain evidence="1 2">GI</strain>
    </source>
</reference>
<sequence length="150" mass="15971">MTKLREPGSPRAVLRALYDQCGGARRAADLLGGSETSLIGATDPDSDRDIGWRRVVLLTRHFRATAAAEHLALAAGGVFLPLDITPGELGRSAGQAVREVADVVERVLSAQADGAVSTSEARDIRREIDEAVAELMRARAAVTAIIEENR</sequence>
<keyword evidence="2" id="KW-1185">Reference proteome</keyword>
<dbReference type="GO" id="GO:0003677">
    <property type="term" value="F:DNA binding"/>
    <property type="evidence" value="ECO:0007669"/>
    <property type="project" value="InterPro"/>
</dbReference>